<dbReference type="Proteomes" id="UP000433737">
    <property type="component" value="Unassembled WGS sequence"/>
</dbReference>
<dbReference type="EMBL" id="CABWMH010000007">
    <property type="protein sequence ID" value="VXB52074.1"/>
    <property type="molecule type" value="Genomic_DNA"/>
</dbReference>
<sequence length="55" mass="5992">MSAPARSPLAHSPLASIWMWITTHRIRSALASLVKGRVNVRAKSNVPRSAPLPHP</sequence>
<dbReference type="AlphaFoldDB" id="A0AAX3J3S2"/>
<gene>
    <name evidence="1" type="ORF">PANT111_150142</name>
</gene>
<proteinExistence type="predicted"/>
<accession>A0AAX3J3S2</accession>
<protein>
    <submittedName>
        <fullName evidence="1">Uncharacterized protein</fullName>
    </submittedName>
</protein>
<comment type="caution">
    <text evidence="1">The sequence shown here is derived from an EMBL/GenBank/DDBJ whole genome shotgun (WGS) entry which is preliminary data.</text>
</comment>
<name>A0AAX3J3S2_9GAMM</name>
<organism evidence="1 2">
    <name type="scientific">Pantoea brenneri</name>
    <dbReference type="NCBI Taxonomy" id="472694"/>
    <lineage>
        <taxon>Bacteria</taxon>
        <taxon>Pseudomonadati</taxon>
        <taxon>Pseudomonadota</taxon>
        <taxon>Gammaproteobacteria</taxon>
        <taxon>Enterobacterales</taxon>
        <taxon>Erwiniaceae</taxon>
        <taxon>Pantoea</taxon>
    </lineage>
</organism>
<evidence type="ECO:0000313" key="1">
    <source>
        <dbReference type="EMBL" id="VXB52074.1"/>
    </source>
</evidence>
<reference evidence="1 2" key="1">
    <citation type="submission" date="2019-10" db="EMBL/GenBank/DDBJ databases">
        <authorList>
            <person name="Karimi E."/>
        </authorList>
    </citation>
    <scope>NUCLEOTIDE SEQUENCE [LARGE SCALE GENOMIC DNA]</scope>
    <source>
        <strain evidence="1">Pantoea sp. 111</strain>
    </source>
</reference>
<evidence type="ECO:0000313" key="2">
    <source>
        <dbReference type="Proteomes" id="UP000433737"/>
    </source>
</evidence>